<dbReference type="EMBL" id="JACAZH010000004">
    <property type="protein sequence ID" value="KAF7369864.1"/>
    <property type="molecule type" value="Genomic_DNA"/>
</dbReference>
<dbReference type="OrthoDB" id="3227079at2759"/>
<keyword evidence="2" id="KW-0732">Signal</keyword>
<feature type="signal peptide" evidence="2">
    <location>
        <begin position="1"/>
        <end position="18"/>
    </location>
</feature>
<name>A0A8H7DBZ0_9AGAR</name>
<feature type="region of interest" description="Disordered" evidence="1">
    <location>
        <begin position="85"/>
        <end position="171"/>
    </location>
</feature>
<dbReference type="AlphaFoldDB" id="A0A8H7DBZ0"/>
<protein>
    <submittedName>
        <fullName evidence="3">Uncharacterized protein</fullName>
    </submittedName>
</protein>
<evidence type="ECO:0000256" key="1">
    <source>
        <dbReference type="SAM" id="MobiDB-lite"/>
    </source>
</evidence>
<sequence length="171" mass="18242">MFSLIAQLLCCGVRPRAASPDAQSTVIPTERSHLLEDSQSFHRPVIVVDHQKLSDKLSTIVRTKEGKMVSVSARTPFTLHDAVASNANAGGGRVNVSRRPPVLTMTPARSHGSLNLYSDSRSRHSSRSGSRSSSRQPDLRSHSTNSSAPRSTASRSAAGSASVSDNRAPGR</sequence>
<reference evidence="3" key="1">
    <citation type="submission" date="2020-05" db="EMBL/GenBank/DDBJ databases">
        <title>Mycena genomes resolve the evolution of fungal bioluminescence.</title>
        <authorList>
            <person name="Tsai I.J."/>
        </authorList>
    </citation>
    <scope>NUCLEOTIDE SEQUENCE</scope>
    <source>
        <strain evidence="3">160909Yilan</strain>
    </source>
</reference>
<accession>A0A8H7DBZ0</accession>
<feature type="compositionally biased region" description="Low complexity" evidence="1">
    <location>
        <begin position="143"/>
        <end position="164"/>
    </location>
</feature>
<feature type="chain" id="PRO_5034380534" evidence="2">
    <location>
        <begin position="19"/>
        <end position="171"/>
    </location>
</feature>
<comment type="caution">
    <text evidence="3">The sequence shown here is derived from an EMBL/GenBank/DDBJ whole genome shotgun (WGS) entry which is preliminary data.</text>
</comment>
<evidence type="ECO:0000256" key="2">
    <source>
        <dbReference type="SAM" id="SignalP"/>
    </source>
</evidence>
<evidence type="ECO:0000313" key="4">
    <source>
        <dbReference type="Proteomes" id="UP000623467"/>
    </source>
</evidence>
<dbReference type="Proteomes" id="UP000623467">
    <property type="component" value="Unassembled WGS sequence"/>
</dbReference>
<evidence type="ECO:0000313" key="3">
    <source>
        <dbReference type="EMBL" id="KAF7369864.1"/>
    </source>
</evidence>
<keyword evidence="4" id="KW-1185">Reference proteome</keyword>
<gene>
    <name evidence="3" type="ORF">MSAN_00615400</name>
</gene>
<organism evidence="3 4">
    <name type="scientific">Mycena sanguinolenta</name>
    <dbReference type="NCBI Taxonomy" id="230812"/>
    <lineage>
        <taxon>Eukaryota</taxon>
        <taxon>Fungi</taxon>
        <taxon>Dikarya</taxon>
        <taxon>Basidiomycota</taxon>
        <taxon>Agaricomycotina</taxon>
        <taxon>Agaricomycetes</taxon>
        <taxon>Agaricomycetidae</taxon>
        <taxon>Agaricales</taxon>
        <taxon>Marasmiineae</taxon>
        <taxon>Mycenaceae</taxon>
        <taxon>Mycena</taxon>
    </lineage>
</organism>
<proteinExistence type="predicted"/>